<gene>
    <name evidence="1" type="ORF">JF535_04855</name>
</gene>
<organism evidence="1 2">
    <name type="scientific">Microbulbifer salipaludis</name>
    <dbReference type="NCBI Taxonomy" id="187980"/>
    <lineage>
        <taxon>Bacteria</taxon>
        <taxon>Pseudomonadati</taxon>
        <taxon>Pseudomonadota</taxon>
        <taxon>Gammaproteobacteria</taxon>
        <taxon>Cellvibrionales</taxon>
        <taxon>Microbulbiferaceae</taxon>
        <taxon>Microbulbifer</taxon>
    </lineage>
</organism>
<comment type="caution">
    <text evidence="1">The sequence shown here is derived from an EMBL/GenBank/DDBJ whole genome shotgun (WGS) entry which is preliminary data.</text>
</comment>
<evidence type="ECO:0000313" key="1">
    <source>
        <dbReference type="EMBL" id="MBN8430180.1"/>
    </source>
</evidence>
<dbReference type="EMBL" id="JAEKJR010000001">
    <property type="protein sequence ID" value="MBN8430180.1"/>
    <property type="molecule type" value="Genomic_DNA"/>
</dbReference>
<protein>
    <submittedName>
        <fullName evidence="1">Uncharacterized protein</fullName>
    </submittedName>
</protein>
<proteinExistence type="predicted"/>
<dbReference type="RefSeq" id="WP_206999668.1">
    <property type="nucleotide sequence ID" value="NZ_JAEKJR010000001.1"/>
</dbReference>
<evidence type="ECO:0000313" key="2">
    <source>
        <dbReference type="Proteomes" id="UP000664293"/>
    </source>
</evidence>
<name>A0ABS3E4G2_9GAMM</name>
<keyword evidence="2" id="KW-1185">Reference proteome</keyword>
<dbReference type="Proteomes" id="UP000664293">
    <property type="component" value="Unassembled WGS sequence"/>
</dbReference>
<reference evidence="1 2" key="1">
    <citation type="submission" date="2020-12" db="EMBL/GenBank/DDBJ databases">
        <title>Oil enriched cultivation method for isolating marine PHA-producing bacteria.</title>
        <authorList>
            <person name="Zheng W."/>
            <person name="Yu S."/>
            <person name="Huang Y."/>
        </authorList>
    </citation>
    <scope>NUCLEOTIDE SEQUENCE [LARGE SCALE GENOMIC DNA]</scope>
    <source>
        <strain evidence="1 2">SN0-2</strain>
    </source>
</reference>
<accession>A0ABS3E4G2</accession>
<sequence length="76" mass="9054">MNEASRILINRVLRNRFAMLAQPEPTKEQIRDFEKEVQRNKEARERLRALSEVGWEELDNDSVEWLQEQLGIKSNT</sequence>